<organism evidence="1 2">
    <name type="scientific">Bauhinia variegata</name>
    <name type="common">Purple orchid tree</name>
    <name type="synonym">Phanera variegata</name>
    <dbReference type="NCBI Taxonomy" id="167791"/>
    <lineage>
        <taxon>Eukaryota</taxon>
        <taxon>Viridiplantae</taxon>
        <taxon>Streptophyta</taxon>
        <taxon>Embryophyta</taxon>
        <taxon>Tracheophyta</taxon>
        <taxon>Spermatophyta</taxon>
        <taxon>Magnoliopsida</taxon>
        <taxon>eudicotyledons</taxon>
        <taxon>Gunneridae</taxon>
        <taxon>Pentapetalae</taxon>
        <taxon>rosids</taxon>
        <taxon>fabids</taxon>
        <taxon>Fabales</taxon>
        <taxon>Fabaceae</taxon>
        <taxon>Cercidoideae</taxon>
        <taxon>Cercideae</taxon>
        <taxon>Bauhiniinae</taxon>
        <taxon>Bauhinia</taxon>
    </lineage>
</organism>
<name>A0ACB9N7D9_BAUVA</name>
<gene>
    <name evidence="1" type="ORF">L6164_017323</name>
</gene>
<dbReference type="EMBL" id="CM039432">
    <property type="protein sequence ID" value="KAI4332413.1"/>
    <property type="molecule type" value="Genomic_DNA"/>
</dbReference>
<comment type="caution">
    <text evidence="1">The sequence shown here is derived from an EMBL/GenBank/DDBJ whole genome shotgun (WGS) entry which is preliminary data.</text>
</comment>
<reference evidence="1 2" key="1">
    <citation type="journal article" date="2022" name="DNA Res.">
        <title>Chromosomal-level genome assembly of the orchid tree Bauhinia variegata (Leguminosae; Cercidoideae) supports the allotetraploid origin hypothesis of Bauhinia.</title>
        <authorList>
            <person name="Zhong Y."/>
            <person name="Chen Y."/>
            <person name="Zheng D."/>
            <person name="Pang J."/>
            <person name="Liu Y."/>
            <person name="Luo S."/>
            <person name="Meng S."/>
            <person name="Qian L."/>
            <person name="Wei D."/>
            <person name="Dai S."/>
            <person name="Zhou R."/>
        </authorList>
    </citation>
    <scope>NUCLEOTIDE SEQUENCE [LARGE SCALE GENOMIC DNA]</scope>
    <source>
        <strain evidence="1">BV-YZ2020</strain>
    </source>
</reference>
<keyword evidence="2" id="KW-1185">Reference proteome</keyword>
<accession>A0ACB9N7D9</accession>
<dbReference type="Proteomes" id="UP000828941">
    <property type="component" value="Chromosome 7"/>
</dbReference>
<protein>
    <submittedName>
        <fullName evidence="1">Uncharacterized protein</fullName>
    </submittedName>
</protein>
<evidence type="ECO:0000313" key="1">
    <source>
        <dbReference type="EMBL" id="KAI4332413.1"/>
    </source>
</evidence>
<sequence>MLWLDENNITAIPACLPKLAKLNVLGVRNCKLLQEIPALPASMWTIDAFGCESLQRCSQLESMLRDNGPEQIIFANCHRLISTHGDQLMSIMRPEGFVRERKMILIPGSAIPEWFSHKSTKSFISFQAPVGTSTDTISLVVGICGRITWCEIQVFINGKRVSINDWFCRQHLNNFKESDNLLLAYIPEIFLPSSREDYIDLEVKVVSLNRILDETLGLKALGVYLMEGKFEEIDSLRDM</sequence>
<proteinExistence type="predicted"/>
<evidence type="ECO:0000313" key="2">
    <source>
        <dbReference type="Proteomes" id="UP000828941"/>
    </source>
</evidence>